<evidence type="ECO:0000313" key="8">
    <source>
        <dbReference type="Proteomes" id="UP000327044"/>
    </source>
</evidence>
<reference evidence="7 8" key="1">
    <citation type="journal article" date="2018" name="Elife">
        <title>Firefly genomes illuminate parallel origins of bioluminescence in beetles.</title>
        <authorList>
            <person name="Fallon T.R."/>
            <person name="Lower S.E."/>
            <person name="Chang C.H."/>
            <person name="Bessho-Uehara M."/>
            <person name="Martin G.J."/>
            <person name="Bewick A.J."/>
            <person name="Behringer M."/>
            <person name="Debat H.J."/>
            <person name="Wong I."/>
            <person name="Day J.C."/>
            <person name="Suvorov A."/>
            <person name="Silva C.J."/>
            <person name="Stanger-Hall K.F."/>
            <person name="Hall D.W."/>
            <person name="Schmitz R.J."/>
            <person name="Nelson D.R."/>
            <person name="Lewis S.M."/>
            <person name="Shigenobu S."/>
            <person name="Bybee S.M."/>
            <person name="Larracuente A.M."/>
            <person name="Oba Y."/>
            <person name="Weng J.K."/>
        </authorList>
    </citation>
    <scope>NUCLEOTIDE SEQUENCE [LARGE SCALE GENOMIC DNA]</scope>
    <source>
        <strain evidence="7">1611_PpyrPB1</strain>
        <tissue evidence="7">Whole body</tissue>
    </source>
</reference>
<dbReference type="Pfam" id="PF00560">
    <property type="entry name" value="LRR_1"/>
    <property type="match status" value="2"/>
</dbReference>
<sequence length="1448" mass="162507">MRSLLAILFLCVCGSKAAAPSCSYEGRGTLSSTCYNANAAYFRKTTYRFDNLDETVRCVNCTLQIIEGGTFDLSGNQIKNLILNNAQITVLKPKSFIGLVFLRVLVLSDNNIVSVPPETFQGIAKVEVLDMERNSLTSLKANGFKELTNLRKLNLKDNRIKEIENGSFTGLGLLDELNLANNDIFDLSAIFTGLENIALVNLEGNKIATITSGDLPLLRKLSQLNLAGNSLKKLRANDFLPLPRLETLNISSNPIDAIEMGAFRGLGALESLDLSNCMIASIQRGLLSALHELRLLDLSHNRLEIFQTGVFSGIPELRRLNMSHNKIASYEKTGIFPLHSLHILDLSSNSLEDLDYKLLVHHLPSLSHIALENNPWPCYLKKEMEELFVHDNLVFDLGKVEVCNDTRPKISEPIVKEPITMDEAKPNSTGHDYALYVLVSFGFIAIVALFVLHMRTKRDIERLMAQKWLICFFIALSASQKAEKPAMSCSYGGRGTLISICTNANAGYFRKTSYRFDHLDETLRCVNCSLQVLEGGSLDLSGNQIKHLDLHNSQITVLKPRAFIGLIFLETLNINSNLIAVIPPETFQGVTKIRTIDASNNVIKSLAAKAFVGLSNLISLNLCDNKIGYIDTDAFSGLDSLRVLELCNNAIYDLHHIFTAPSKLWYLNVARNQITDVIETDFRYLNNLVVLRMPSNSLKSIRRHAFLPLLNLQTLNLSSNPIEAIETGGFRGLSSLEEFDLSGCRIRNVQKGLLLALHMLRTLDLSNNRLGTFQTGIFSGLPELRVLNVSHNKIKRYERTGVLKLPSLHNLDLSYNELKTIDYKALIGHLPALSYLGLEGNDLSCFLKSEMQEMFKEDNFKFNLGAIENSNEKCNASKIDVDTSSNQIEDVSTERLQSYKYYAADEHEYFLYVFIVFSVAVLSILFYLHYRDRVQLARMSHTDTFETPLIMNYHPLLCVLLVLTSAAAQQPAMSCSYKGRGFLTSICVNAIPSFFRMTVYRFDNLDETLQCVNCTLQVIESYTFDISGNQIKQLDLTDSKITVLKPKAFMGLVFLETLNLKDNQIVSVPAETFQGITKVKDLNMENNRIDKLLANGFKELTNMHKLNLKANNIKSIEDGSFNGLGSVEELDLSNNEITTINGIFTGLVSVRSLNFEKNKISKLDPLDVEQLNVLLYLNLARNNLKVISNNTFLQLPRLETLNLSSNPIESVEVGSFRGLDALEELDLSSCLIENIQKGLLLTLHRLRILNLSYNRLKVFKTGLFSGLPELRKLNMSHNKILTYEKTGLFPLHSLHNLDLSFNNLTDLDYKLLIDHLPALSHIGLEENSLPCYLKKEMEETFKHDNLIFSLGADAEDPNFKCPTRTTVAPDDGPDDETNAVTVTAPVYMQTSDGHQYVLYVFVAVALILMSLLFYLQYRNRTEITRIVGRTNVSETRLISSELEDGEAY</sequence>
<name>A0A5N4A5P7_PHOPY</name>
<evidence type="ECO:0000256" key="2">
    <source>
        <dbReference type="ARBA" id="ARBA00022729"/>
    </source>
</evidence>
<dbReference type="InterPro" id="IPR032675">
    <property type="entry name" value="LRR_dom_sf"/>
</dbReference>
<dbReference type="SUPFAM" id="SSF52058">
    <property type="entry name" value="L domain-like"/>
    <property type="match status" value="3"/>
</dbReference>
<gene>
    <name evidence="7" type="ORF">PPYR_14609</name>
</gene>
<keyword evidence="2 6" id="KW-0732">Signal</keyword>
<keyword evidence="5" id="KW-0472">Membrane</keyword>
<evidence type="ECO:0008006" key="9">
    <source>
        <dbReference type="Google" id="ProtNLM"/>
    </source>
</evidence>
<keyword evidence="4" id="KW-0325">Glycoprotein</keyword>
<dbReference type="InterPro" id="IPR003591">
    <property type="entry name" value="Leu-rich_rpt_typical-subtyp"/>
</dbReference>
<comment type="caution">
    <text evidence="7">The sequence shown here is derived from an EMBL/GenBank/DDBJ whole genome shotgun (WGS) entry which is preliminary data.</text>
</comment>
<evidence type="ECO:0000256" key="5">
    <source>
        <dbReference type="SAM" id="Phobius"/>
    </source>
</evidence>
<evidence type="ECO:0000256" key="4">
    <source>
        <dbReference type="ARBA" id="ARBA00023180"/>
    </source>
</evidence>
<evidence type="ECO:0000256" key="1">
    <source>
        <dbReference type="ARBA" id="ARBA00022614"/>
    </source>
</evidence>
<keyword evidence="5" id="KW-1133">Transmembrane helix</keyword>
<dbReference type="PANTHER" id="PTHR45712:SF22">
    <property type="entry name" value="INSULIN-LIKE GROWTH FACTOR-BINDING PROTEIN COMPLEX ACID LABILE SUBUNIT"/>
    <property type="match status" value="1"/>
</dbReference>
<keyword evidence="1" id="KW-0433">Leucine-rich repeat</keyword>
<feature type="transmembrane region" description="Helical" evidence="5">
    <location>
        <begin position="1396"/>
        <end position="1415"/>
    </location>
</feature>
<feature type="transmembrane region" description="Helical" evidence="5">
    <location>
        <begin position="909"/>
        <end position="928"/>
    </location>
</feature>
<dbReference type="Gene3D" id="3.80.10.10">
    <property type="entry name" value="Ribonuclease Inhibitor"/>
    <property type="match status" value="6"/>
</dbReference>
<dbReference type="PANTHER" id="PTHR45712">
    <property type="entry name" value="AGAP008170-PA"/>
    <property type="match status" value="1"/>
</dbReference>
<proteinExistence type="predicted"/>
<keyword evidence="8" id="KW-1185">Reference proteome</keyword>
<dbReference type="SMART" id="SM00369">
    <property type="entry name" value="LRR_TYP"/>
    <property type="match status" value="33"/>
</dbReference>
<evidence type="ECO:0000256" key="6">
    <source>
        <dbReference type="SAM" id="SignalP"/>
    </source>
</evidence>
<dbReference type="InParanoid" id="A0A5N4A5P7"/>
<feature type="signal peptide" evidence="6">
    <location>
        <begin position="1"/>
        <end position="17"/>
    </location>
</feature>
<evidence type="ECO:0000313" key="7">
    <source>
        <dbReference type="EMBL" id="KAB0792650.1"/>
    </source>
</evidence>
<dbReference type="GO" id="GO:0005615">
    <property type="term" value="C:extracellular space"/>
    <property type="evidence" value="ECO:0007669"/>
    <property type="project" value="TreeGrafter"/>
</dbReference>
<organism evidence="7 8">
    <name type="scientific">Photinus pyralis</name>
    <name type="common">Common eastern firefly</name>
    <name type="synonym">Lampyris pyralis</name>
    <dbReference type="NCBI Taxonomy" id="7054"/>
    <lineage>
        <taxon>Eukaryota</taxon>
        <taxon>Metazoa</taxon>
        <taxon>Ecdysozoa</taxon>
        <taxon>Arthropoda</taxon>
        <taxon>Hexapoda</taxon>
        <taxon>Insecta</taxon>
        <taxon>Pterygota</taxon>
        <taxon>Neoptera</taxon>
        <taxon>Endopterygota</taxon>
        <taxon>Coleoptera</taxon>
        <taxon>Polyphaga</taxon>
        <taxon>Elateriformia</taxon>
        <taxon>Elateroidea</taxon>
        <taxon>Lampyridae</taxon>
        <taxon>Lampyrinae</taxon>
        <taxon>Photinus</taxon>
    </lineage>
</organism>
<evidence type="ECO:0000256" key="3">
    <source>
        <dbReference type="ARBA" id="ARBA00022737"/>
    </source>
</evidence>
<dbReference type="Pfam" id="PF13855">
    <property type="entry name" value="LRR_8"/>
    <property type="match status" value="8"/>
</dbReference>
<dbReference type="EMBL" id="VVIM01000010">
    <property type="protein sequence ID" value="KAB0792650.1"/>
    <property type="molecule type" value="Genomic_DNA"/>
</dbReference>
<accession>A0A5N4A5P7</accession>
<feature type="transmembrane region" description="Helical" evidence="5">
    <location>
        <begin position="433"/>
        <end position="452"/>
    </location>
</feature>
<dbReference type="SMART" id="SM00368">
    <property type="entry name" value="LRR_RI"/>
    <property type="match status" value="5"/>
</dbReference>
<dbReference type="PROSITE" id="PS51450">
    <property type="entry name" value="LRR"/>
    <property type="match status" value="8"/>
</dbReference>
<dbReference type="Proteomes" id="UP000327044">
    <property type="component" value="Unassembled WGS sequence"/>
</dbReference>
<dbReference type="SMART" id="SM00365">
    <property type="entry name" value="LRR_SD22"/>
    <property type="match status" value="16"/>
</dbReference>
<keyword evidence="3" id="KW-0677">Repeat</keyword>
<dbReference type="FunFam" id="3.80.10.10:FF:001164">
    <property type="entry name" value="GH01279p"/>
    <property type="match status" value="3"/>
</dbReference>
<dbReference type="InterPro" id="IPR001611">
    <property type="entry name" value="Leu-rich_rpt"/>
</dbReference>
<keyword evidence="5" id="KW-0812">Transmembrane</keyword>
<dbReference type="InterPro" id="IPR050333">
    <property type="entry name" value="SLRP"/>
</dbReference>
<dbReference type="FunFam" id="3.80.10.10:FF:000770">
    <property type="entry name" value="Uncharacterized protein"/>
    <property type="match status" value="1"/>
</dbReference>
<feature type="chain" id="PRO_5024321513" description="LRRCT domain-containing protein" evidence="6">
    <location>
        <begin position="18"/>
        <end position="1448"/>
    </location>
</feature>
<protein>
    <recommendedName>
        <fullName evidence="9">LRRCT domain-containing protein</fullName>
    </recommendedName>
</protein>